<evidence type="ECO:0000313" key="1">
    <source>
        <dbReference type="EMBL" id="MFH0250339.1"/>
    </source>
</evidence>
<accession>A0ABW7HXK3</accession>
<reference evidence="1 2" key="1">
    <citation type="submission" date="2024-10" db="EMBL/GenBank/DDBJ databases">
        <authorList>
            <person name="Cho J.-C."/>
        </authorList>
    </citation>
    <scope>NUCLEOTIDE SEQUENCE [LARGE SCALE GENOMIC DNA]</scope>
    <source>
        <strain evidence="1 2">KCTC29696</strain>
    </source>
</reference>
<dbReference type="InterPro" id="IPR025851">
    <property type="entry name" value="SUKH-4"/>
</dbReference>
<gene>
    <name evidence="1" type="ORF">ACG5V6_19265</name>
</gene>
<name>A0ABW7HXK3_9ACTN</name>
<sequence>MSEVTPNELTRAYGLTGVVYFPHYSTSALEFHTKNFLSSTGVPHDEIFTSRADVNDPEPDPIELGPLLELDDQKCPEERRDWLALGYLRTALIALDPRSGMVHAYPEGELESHPLHRDVESFAFCMIEFKKLRDAKSADADVALLVQDFRESVTAHDSTPFRYEDSEWNLVLDEIRDGIW</sequence>
<keyword evidence="2" id="KW-1185">Reference proteome</keyword>
<protein>
    <submittedName>
        <fullName evidence="1">SUKH-4 family immunity protein</fullName>
    </submittedName>
</protein>
<dbReference type="RefSeq" id="WP_279948445.1">
    <property type="nucleotide sequence ID" value="NZ_BAABEN010000003.1"/>
</dbReference>
<dbReference type="EMBL" id="JBIHMK010000078">
    <property type="protein sequence ID" value="MFH0250339.1"/>
    <property type="molecule type" value="Genomic_DNA"/>
</dbReference>
<proteinExistence type="predicted"/>
<comment type="caution">
    <text evidence="1">The sequence shown here is derived from an EMBL/GenBank/DDBJ whole genome shotgun (WGS) entry which is preliminary data.</text>
</comment>
<organism evidence="1 2">
    <name type="scientific">Streptomyces chitinivorans</name>
    <dbReference type="NCBI Taxonomy" id="1257027"/>
    <lineage>
        <taxon>Bacteria</taxon>
        <taxon>Bacillati</taxon>
        <taxon>Actinomycetota</taxon>
        <taxon>Actinomycetes</taxon>
        <taxon>Kitasatosporales</taxon>
        <taxon>Streptomycetaceae</taxon>
        <taxon>Streptomyces</taxon>
    </lineage>
</organism>
<dbReference type="Proteomes" id="UP001607069">
    <property type="component" value="Unassembled WGS sequence"/>
</dbReference>
<evidence type="ECO:0000313" key="2">
    <source>
        <dbReference type="Proteomes" id="UP001607069"/>
    </source>
</evidence>
<dbReference type="Pfam" id="PF14435">
    <property type="entry name" value="SUKH-4"/>
    <property type="match status" value="1"/>
</dbReference>